<dbReference type="Proteomes" id="UP001498398">
    <property type="component" value="Unassembled WGS sequence"/>
</dbReference>
<organism evidence="2 3">
    <name type="scientific">Marasmiellus scandens</name>
    <dbReference type="NCBI Taxonomy" id="2682957"/>
    <lineage>
        <taxon>Eukaryota</taxon>
        <taxon>Fungi</taxon>
        <taxon>Dikarya</taxon>
        <taxon>Basidiomycota</taxon>
        <taxon>Agaricomycotina</taxon>
        <taxon>Agaricomycetes</taxon>
        <taxon>Agaricomycetidae</taxon>
        <taxon>Agaricales</taxon>
        <taxon>Marasmiineae</taxon>
        <taxon>Omphalotaceae</taxon>
        <taxon>Marasmiellus</taxon>
    </lineage>
</organism>
<protein>
    <submittedName>
        <fullName evidence="2">Uncharacterized protein</fullName>
    </submittedName>
</protein>
<feature type="transmembrane region" description="Helical" evidence="1">
    <location>
        <begin position="95"/>
        <end position="120"/>
    </location>
</feature>
<dbReference type="EMBL" id="JBANRG010000042">
    <property type="protein sequence ID" value="KAK7447014.1"/>
    <property type="molecule type" value="Genomic_DNA"/>
</dbReference>
<sequence length="184" mass="19901">MDSLNKLAVGPQAPAVPLFNLTTASLFLSTIIFAISMLHLGTDSIWVIPTIYAFTILYHITILVIEYRRSLATMIIINPLSEQPPSSTSSTMPSIICGAILVGLWVGAFALTMVIAIFVGKGLPLGEEVGEAVNGKGKQGVMGLVIGQLILCALEALIMLAIVLRSAYERRNGGPENWKRYHYK</sequence>
<evidence type="ECO:0000256" key="1">
    <source>
        <dbReference type="SAM" id="Phobius"/>
    </source>
</evidence>
<comment type="caution">
    <text evidence="2">The sequence shown here is derived from an EMBL/GenBank/DDBJ whole genome shotgun (WGS) entry which is preliminary data.</text>
</comment>
<proteinExistence type="predicted"/>
<keyword evidence="1" id="KW-1133">Transmembrane helix</keyword>
<keyword evidence="3" id="KW-1185">Reference proteome</keyword>
<feature type="transmembrane region" description="Helical" evidence="1">
    <location>
        <begin position="46"/>
        <end position="65"/>
    </location>
</feature>
<feature type="transmembrane region" description="Helical" evidence="1">
    <location>
        <begin position="140"/>
        <end position="164"/>
    </location>
</feature>
<feature type="transmembrane region" description="Helical" evidence="1">
    <location>
        <begin position="21"/>
        <end position="40"/>
    </location>
</feature>
<evidence type="ECO:0000313" key="2">
    <source>
        <dbReference type="EMBL" id="KAK7447014.1"/>
    </source>
</evidence>
<accession>A0ABR1J0S8</accession>
<keyword evidence="1" id="KW-0812">Transmembrane</keyword>
<evidence type="ECO:0000313" key="3">
    <source>
        <dbReference type="Proteomes" id="UP001498398"/>
    </source>
</evidence>
<keyword evidence="1" id="KW-0472">Membrane</keyword>
<reference evidence="2 3" key="1">
    <citation type="submission" date="2024-01" db="EMBL/GenBank/DDBJ databases">
        <title>A draft genome for the cacao thread blight pathogen Marasmiellus scandens.</title>
        <authorList>
            <person name="Baruah I.K."/>
            <person name="Leung J."/>
            <person name="Bukari Y."/>
            <person name="Amoako-Attah I."/>
            <person name="Meinhardt L.W."/>
            <person name="Bailey B.A."/>
            <person name="Cohen S.P."/>
        </authorList>
    </citation>
    <scope>NUCLEOTIDE SEQUENCE [LARGE SCALE GENOMIC DNA]</scope>
    <source>
        <strain evidence="2 3">GH-19</strain>
    </source>
</reference>
<name>A0ABR1J0S8_9AGAR</name>
<gene>
    <name evidence="2" type="ORF">VKT23_014227</name>
</gene>